<dbReference type="AlphaFoldDB" id="A0A9D3MDA6"/>
<accession>A0A9D3MDA6</accession>
<comment type="caution">
    <text evidence="1">The sequence shown here is derived from an EMBL/GenBank/DDBJ whole genome shotgun (WGS) entry which is preliminary data.</text>
</comment>
<evidence type="ECO:0000313" key="1">
    <source>
        <dbReference type="EMBL" id="KAG5845185.1"/>
    </source>
</evidence>
<dbReference type="EMBL" id="JAFIRN010000007">
    <property type="protein sequence ID" value="KAG5845185.1"/>
    <property type="molecule type" value="Genomic_DNA"/>
</dbReference>
<keyword evidence="2" id="KW-1185">Reference proteome</keyword>
<dbReference type="Proteomes" id="UP001044222">
    <property type="component" value="Chromosome 7"/>
</dbReference>
<proteinExistence type="predicted"/>
<sequence>MTPLLPSFLPTPPLLSSRYPSPYYPPGVLGGWQL</sequence>
<evidence type="ECO:0000313" key="2">
    <source>
        <dbReference type="Proteomes" id="UP001044222"/>
    </source>
</evidence>
<name>A0A9D3MDA6_ANGAN</name>
<organism evidence="1 2">
    <name type="scientific">Anguilla anguilla</name>
    <name type="common">European freshwater eel</name>
    <name type="synonym">Muraena anguilla</name>
    <dbReference type="NCBI Taxonomy" id="7936"/>
    <lineage>
        <taxon>Eukaryota</taxon>
        <taxon>Metazoa</taxon>
        <taxon>Chordata</taxon>
        <taxon>Craniata</taxon>
        <taxon>Vertebrata</taxon>
        <taxon>Euteleostomi</taxon>
        <taxon>Actinopterygii</taxon>
        <taxon>Neopterygii</taxon>
        <taxon>Teleostei</taxon>
        <taxon>Anguilliformes</taxon>
        <taxon>Anguillidae</taxon>
        <taxon>Anguilla</taxon>
    </lineage>
</organism>
<reference evidence="1" key="1">
    <citation type="submission" date="2021-01" db="EMBL/GenBank/DDBJ databases">
        <title>A chromosome-scale assembly of European eel, Anguilla anguilla.</title>
        <authorList>
            <person name="Henkel C."/>
            <person name="Jong-Raadsen S.A."/>
            <person name="Dufour S."/>
            <person name="Weltzien F.-A."/>
            <person name="Palstra A.P."/>
            <person name="Pelster B."/>
            <person name="Spaink H.P."/>
            <person name="Van Den Thillart G.E."/>
            <person name="Jansen H."/>
            <person name="Zahm M."/>
            <person name="Klopp C."/>
            <person name="Cedric C."/>
            <person name="Louis A."/>
            <person name="Berthelot C."/>
            <person name="Parey E."/>
            <person name="Roest Crollius H."/>
            <person name="Montfort J."/>
            <person name="Robinson-Rechavi M."/>
            <person name="Bucao C."/>
            <person name="Bouchez O."/>
            <person name="Gislard M."/>
            <person name="Lluch J."/>
            <person name="Milhes M."/>
            <person name="Lampietro C."/>
            <person name="Lopez Roques C."/>
            <person name="Donnadieu C."/>
            <person name="Braasch I."/>
            <person name="Desvignes T."/>
            <person name="Postlethwait J."/>
            <person name="Bobe J."/>
            <person name="Guiguen Y."/>
            <person name="Dirks R."/>
        </authorList>
    </citation>
    <scope>NUCLEOTIDE SEQUENCE</scope>
    <source>
        <strain evidence="1">Tag_6206</strain>
        <tissue evidence="1">Liver</tissue>
    </source>
</reference>
<gene>
    <name evidence="1" type="ORF">ANANG_G00136150</name>
</gene>
<protein>
    <submittedName>
        <fullName evidence="1">Uncharacterized protein</fullName>
    </submittedName>
</protein>